<dbReference type="InterPro" id="IPR027417">
    <property type="entry name" value="P-loop_NTPase"/>
</dbReference>
<dbReference type="OrthoDB" id="5167319at2"/>
<protein>
    <recommendedName>
        <fullName evidence="2">AAA+ ATPase domain-containing protein</fullName>
    </recommendedName>
</protein>
<dbReference type="AlphaFoldDB" id="A0A136PPL7"/>
<evidence type="ECO:0000259" key="2">
    <source>
        <dbReference type="SMART" id="SM00382"/>
    </source>
</evidence>
<dbReference type="Gene3D" id="3.40.50.300">
    <property type="entry name" value="P-loop containing nucleotide triphosphate hydrolases"/>
    <property type="match status" value="1"/>
</dbReference>
<dbReference type="InterPro" id="IPR003593">
    <property type="entry name" value="AAA+_ATPase"/>
</dbReference>
<dbReference type="SMART" id="SM00382">
    <property type="entry name" value="AAA"/>
    <property type="match status" value="1"/>
</dbReference>
<feature type="region of interest" description="Disordered" evidence="1">
    <location>
        <begin position="204"/>
        <end position="225"/>
    </location>
</feature>
<dbReference type="Proteomes" id="UP000070620">
    <property type="component" value="Unassembled WGS sequence"/>
</dbReference>
<dbReference type="EMBL" id="LRQV01000074">
    <property type="protein sequence ID" value="KXK60372.1"/>
    <property type="molecule type" value="Genomic_DNA"/>
</dbReference>
<proteinExistence type="predicted"/>
<accession>A0A136PPL7</accession>
<evidence type="ECO:0000313" key="3">
    <source>
        <dbReference type="EMBL" id="KXK60372.1"/>
    </source>
</evidence>
<dbReference type="Pfam" id="PF13191">
    <property type="entry name" value="AAA_16"/>
    <property type="match status" value="1"/>
</dbReference>
<keyword evidence="4" id="KW-1185">Reference proteome</keyword>
<feature type="compositionally biased region" description="Basic and acidic residues" evidence="1">
    <location>
        <begin position="209"/>
        <end position="220"/>
    </location>
</feature>
<dbReference type="RefSeq" id="WP_067368267.1">
    <property type="nucleotide sequence ID" value="NZ_JBIUBN010000004.1"/>
</dbReference>
<dbReference type="InterPro" id="IPR041664">
    <property type="entry name" value="AAA_16"/>
</dbReference>
<evidence type="ECO:0000256" key="1">
    <source>
        <dbReference type="SAM" id="MobiDB-lite"/>
    </source>
</evidence>
<dbReference type="SUPFAM" id="SSF52540">
    <property type="entry name" value="P-loop containing nucleoside triphosphate hydrolases"/>
    <property type="match status" value="1"/>
</dbReference>
<organism evidence="3 4">
    <name type="scientific">Micromonospora rosaria</name>
    <dbReference type="NCBI Taxonomy" id="47874"/>
    <lineage>
        <taxon>Bacteria</taxon>
        <taxon>Bacillati</taxon>
        <taxon>Actinomycetota</taxon>
        <taxon>Actinomycetes</taxon>
        <taxon>Micromonosporales</taxon>
        <taxon>Micromonosporaceae</taxon>
        <taxon>Micromonospora</taxon>
    </lineage>
</organism>
<feature type="domain" description="AAA+ ATPase" evidence="2">
    <location>
        <begin position="40"/>
        <end position="162"/>
    </location>
</feature>
<evidence type="ECO:0000313" key="4">
    <source>
        <dbReference type="Proteomes" id="UP000070620"/>
    </source>
</evidence>
<reference evidence="3 4" key="1">
    <citation type="submission" date="2016-01" db="EMBL/GenBank/DDBJ databases">
        <title>Whole genome sequence and analysis of Micromonospora rosaria DSM 803, which can produce antibacterial substance rosamicin.</title>
        <authorList>
            <person name="Yang H."/>
            <person name="He X."/>
            <person name="Zhu D."/>
        </authorList>
    </citation>
    <scope>NUCLEOTIDE SEQUENCE [LARGE SCALE GENOMIC DNA]</scope>
    <source>
        <strain evidence="3 4">DSM 803</strain>
    </source>
</reference>
<sequence>MSSSRPRLAGLLRTTRDQAFVGRAAELAPFRSALAGAPGTPSVFFLHGPGGVGKSTLLRRFADESRDGGRLVVELDGRLVDPAPQAFEIEAAPAMLNDRVVLLVDAFERCQGLEVWLRERYLPQLPDGTLVVLAGREPPDPAWTADLAWREALRVVPVRDLTPAEAGLMLDAQGVPPGTRPAILDFAGGHPLALTLAAAVVTTGPSAPTRRDTPTRRDAPDTWAPTPDVVSSLMGRLIGEVPSAAHLRALEVAAHTLVTTEALLRVVLAVDDAGPLFRWLRGLPFVEPGPAGLFLHDLVKEVVDTDLRWRDPHRYDDGHARIGGYLLEQVRAAPEPRVLSAMRELTYLKRFGAMGPYFRGISHEGDVYEDVLRPGDHRPIRQMTVDCEGEESAAVVDHWLTAQPDSFRVYRRSASGELVAFLAWLRLTVPDEGGSVDPVAATVWAHLRRSGLPRPGEEVLLARYIVHPEAYHSISPVSYLMQLRMCADWIRSGRLAWSFIIASNPEFWHDLMVHIGHRPVPERPVLDGQAYTLFGCDWRVTPLSVWFDRTQPGRILDPEPLPAGAVVLPTREEHDEAVRAALRDWHHDDALAASPLLRTRPFVDRAGGDAPVDALRDALTTAVDALRADPRETHLHRVVATTYFHRVPTQAAAAERLGLPFSTYRRHLSRGVQRICDRLWRLEAGGDG</sequence>
<comment type="caution">
    <text evidence="3">The sequence shown here is derived from an EMBL/GenBank/DDBJ whole genome shotgun (WGS) entry which is preliminary data.</text>
</comment>
<gene>
    <name evidence="3" type="ORF">AWW66_19300</name>
</gene>
<name>A0A136PPL7_9ACTN</name>